<evidence type="ECO:0000256" key="1">
    <source>
        <dbReference type="ARBA" id="ARBA00007047"/>
    </source>
</evidence>
<gene>
    <name evidence="3" type="ORF">IC621_03320</name>
</gene>
<accession>A0A926N894</accession>
<sequence>MGLGMSLRERIAKRAAEEIQDGMVVNLGIGIPSLIPNFLLNKPRVMIQAENGVLGIGPSPALEKENEHLCNAAGYPVTLGKGASYFDSALSFGMIRKGLIDMTILGSLQVSSGGDLANWIVPGRRVPGMGGAMELAQKAKRVIVLMNHTNKDGTPKIVNECTLPLTARNCVNLIITEMAVMEITENGLCLKETLEPFTVEDVIKKTEASFFQ</sequence>
<evidence type="ECO:0000313" key="4">
    <source>
        <dbReference type="Proteomes" id="UP000626844"/>
    </source>
</evidence>
<dbReference type="SMART" id="SM00882">
    <property type="entry name" value="CoA_trans"/>
    <property type="match status" value="1"/>
</dbReference>
<dbReference type="GO" id="GO:0008410">
    <property type="term" value="F:CoA-transferase activity"/>
    <property type="evidence" value="ECO:0007669"/>
    <property type="project" value="InterPro"/>
</dbReference>
<dbReference type="NCBIfam" id="TIGR02428">
    <property type="entry name" value="pcaJ_scoB_fam"/>
    <property type="match status" value="1"/>
</dbReference>
<dbReference type="Gene3D" id="3.40.1080.10">
    <property type="entry name" value="Glutaconate Coenzyme A-transferase"/>
    <property type="match status" value="1"/>
</dbReference>
<dbReference type="InterPro" id="IPR037171">
    <property type="entry name" value="NagB/RpiA_transferase-like"/>
</dbReference>
<dbReference type="SUPFAM" id="SSF100950">
    <property type="entry name" value="NagB/RpiA/CoA transferase-like"/>
    <property type="match status" value="1"/>
</dbReference>
<dbReference type="AlphaFoldDB" id="A0A926N894"/>
<dbReference type="EMBL" id="JACXAI010000002">
    <property type="protein sequence ID" value="MBD1379252.1"/>
    <property type="molecule type" value="Genomic_DNA"/>
</dbReference>
<dbReference type="Proteomes" id="UP000626844">
    <property type="component" value="Unassembled WGS sequence"/>
</dbReference>
<keyword evidence="2" id="KW-0808">Transferase</keyword>
<evidence type="ECO:0000256" key="2">
    <source>
        <dbReference type="ARBA" id="ARBA00022679"/>
    </source>
</evidence>
<comment type="similarity">
    <text evidence="1">Belongs to the 3-oxoacid CoA-transferase subunit B family.</text>
</comment>
<keyword evidence="4" id="KW-1185">Reference proteome</keyword>
<organism evidence="3 4">
    <name type="scientific">Metabacillus arenae</name>
    <dbReference type="NCBI Taxonomy" id="2771434"/>
    <lineage>
        <taxon>Bacteria</taxon>
        <taxon>Bacillati</taxon>
        <taxon>Bacillota</taxon>
        <taxon>Bacilli</taxon>
        <taxon>Bacillales</taxon>
        <taxon>Bacillaceae</taxon>
        <taxon>Metabacillus</taxon>
    </lineage>
</organism>
<name>A0A926N894_9BACI</name>
<dbReference type="InterPro" id="IPR004165">
    <property type="entry name" value="CoA_trans_fam_I"/>
</dbReference>
<protein>
    <submittedName>
        <fullName evidence="3">3-oxoacid CoA-transferase subunit B</fullName>
    </submittedName>
</protein>
<dbReference type="PANTHER" id="PTHR13707">
    <property type="entry name" value="KETOACID-COENZYME A TRANSFERASE"/>
    <property type="match status" value="1"/>
</dbReference>
<dbReference type="Pfam" id="PF01144">
    <property type="entry name" value="CoA_trans"/>
    <property type="match status" value="1"/>
</dbReference>
<dbReference type="PANTHER" id="PTHR13707:SF57">
    <property type="entry name" value="SUCCINYL-COA:3-KETOACID COENZYME A TRANSFERASE SUBUNIT B-RELATED"/>
    <property type="match status" value="1"/>
</dbReference>
<evidence type="ECO:0000313" key="3">
    <source>
        <dbReference type="EMBL" id="MBD1379252.1"/>
    </source>
</evidence>
<reference evidence="3" key="1">
    <citation type="submission" date="2020-09" db="EMBL/GenBank/DDBJ databases">
        <title>A novel bacterium of genus Bacillus, isolated from South China Sea.</title>
        <authorList>
            <person name="Huang H."/>
            <person name="Mo K."/>
            <person name="Hu Y."/>
        </authorList>
    </citation>
    <scope>NUCLEOTIDE SEQUENCE</scope>
    <source>
        <strain evidence="3">IB182487</strain>
    </source>
</reference>
<dbReference type="InterPro" id="IPR012791">
    <property type="entry name" value="3-oxoacid_CoA-transf_B"/>
</dbReference>
<proteinExistence type="inferred from homology"/>
<comment type="caution">
    <text evidence="3">The sequence shown here is derived from an EMBL/GenBank/DDBJ whole genome shotgun (WGS) entry which is preliminary data.</text>
</comment>